<evidence type="ECO:0000313" key="2">
    <source>
        <dbReference type="Ensembl" id="ENSCJPP00005002416.1"/>
    </source>
</evidence>
<organism evidence="2 3">
    <name type="scientific">Coturnix japonica</name>
    <name type="common">Japanese quail</name>
    <name type="synonym">Coturnix coturnix japonica</name>
    <dbReference type="NCBI Taxonomy" id="93934"/>
    <lineage>
        <taxon>Eukaryota</taxon>
        <taxon>Metazoa</taxon>
        <taxon>Chordata</taxon>
        <taxon>Craniata</taxon>
        <taxon>Vertebrata</taxon>
        <taxon>Euteleostomi</taxon>
        <taxon>Archelosauria</taxon>
        <taxon>Archosauria</taxon>
        <taxon>Dinosauria</taxon>
        <taxon>Saurischia</taxon>
        <taxon>Theropoda</taxon>
        <taxon>Coelurosauria</taxon>
        <taxon>Aves</taxon>
        <taxon>Neognathae</taxon>
        <taxon>Galloanserae</taxon>
        <taxon>Galliformes</taxon>
        <taxon>Phasianidae</taxon>
        <taxon>Perdicinae</taxon>
        <taxon>Coturnix</taxon>
    </lineage>
</organism>
<reference evidence="2" key="1">
    <citation type="submission" date="2025-08" db="UniProtKB">
        <authorList>
            <consortium name="Ensembl"/>
        </authorList>
    </citation>
    <scope>IDENTIFICATION</scope>
</reference>
<name>A0A8C2SUV5_COTJA</name>
<evidence type="ECO:0000256" key="1">
    <source>
        <dbReference type="SAM" id="MobiDB-lite"/>
    </source>
</evidence>
<protein>
    <submittedName>
        <fullName evidence="2">Uncharacterized protein</fullName>
    </submittedName>
</protein>
<sequence length="58" mass="6241">MSRFFTTGSDSETESSASGDELSTKPTAGNYSKYGALWGSPQDCKRIREFGVKITGVT</sequence>
<dbReference type="AlphaFoldDB" id="A0A8C2SUV5"/>
<proteinExistence type="predicted"/>
<reference evidence="2" key="2">
    <citation type="submission" date="2025-09" db="UniProtKB">
        <authorList>
            <consortium name="Ensembl"/>
        </authorList>
    </citation>
    <scope>IDENTIFICATION</scope>
</reference>
<feature type="region of interest" description="Disordered" evidence="1">
    <location>
        <begin position="1"/>
        <end position="35"/>
    </location>
</feature>
<accession>A0A8C2SUV5</accession>
<evidence type="ECO:0000313" key="3">
    <source>
        <dbReference type="Proteomes" id="UP000694412"/>
    </source>
</evidence>
<dbReference type="Proteomes" id="UP000694412">
    <property type="component" value="Unassembled WGS sequence"/>
</dbReference>
<dbReference type="Ensembl" id="ENSCJPT00005004406.1">
    <property type="protein sequence ID" value="ENSCJPP00005002416.1"/>
    <property type="gene ID" value="ENSCJPG00005002637.1"/>
</dbReference>
<feature type="compositionally biased region" description="Polar residues" evidence="1">
    <location>
        <begin position="1"/>
        <end position="18"/>
    </location>
</feature>
<keyword evidence="3" id="KW-1185">Reference proteome</keyword>